<evidence type="ECO:0000256" key="7">
    <source>
        <dbReference type="ARBA" id="ARBA00022722"/>
    </source>
</evidence>
<keyword evidence="8 18" id="KW-0732">Signal</keyword>
<dbReference type="Pfam" id="PF00445">
    <property type="entry name" value="Ribonuclease_T2"/>
    <property type="match status" value="1"/>
</dbReference>
<comment type="subcellular location">
    <subcellularLocation>
        <location evidence="2">Cytoplasm</location>
    </subcellularLocation>
    <subcellularLocation>
        <location evidence="1">Vacuole lumen</location>
    </subcellularLocation>
</comment>
<evidence type="ECO:0000256" key="3">
    <source>
        <dbReference type="ARBA" id="ARBA00007469"/>
    </source>
</evidence>
<evidence type="ECO:0000256" key="10">
    <source>
        <dbReference type="ARBA" id="ARBA00022801"/>
    </source>
</evidence>
<dbReference type="InterPro" id="IPR001568">
    <property type="entry name" value="RNase_T2-like"/>
</dbReference>
<evidence type="ECO:0000256" key="11">
    <source>
        <dbReference type="ARBA" id="ARBA00023157"/>
    </source>
</evidence>
<comment type="function">
    <text evidence="14">Rnase which modulates cell survival under stress conditions. Released from the vacuole to the cytoplasm during stress to promote tRNA and rRNA cleavage and to activate separately a downstream pathway that promotes cell death. Involved in cell size, vacuolar morphology and growth at high temperatures and high salt concentration.</text>
</comment>
<dbReference type="GO" id="GO:0005576">
    <property type="term" value="C:extracellular region"/>
    <property type="evidence" value="ECO:0007669"/>
    <property type="project" value="TreeGrafter"/>
</dbReference>
<evidence type="ECO:0000256" key="14">
    <source>
        <dbReference type="ARBA" id="ARBA00025494"/>
    </source>
</evidence>
<dbReference type="GO" id="GO:0033897">
    <property type="term" value="F:ribonuclease T2 activity"/>
    <property type="evidence" value="ECO:0007669"/>
    <property type="project" value="UniProtKB-EC"/>
</dbReference>
<name>A0A3N4KGS3_9PEZI</name>
<dbReference type="AlphaFoldDB" id="A0A3N4KGS3"/>
<dbReference type="PANTHER" id="PTHR11240:SF79">
    <property type="entry name" value="RIBONUCLEASE T2"/>
    <property type="match status" value="1"/>
</dbReference>
<evidence type="ECO:0000256" key="6">
    <source>
        <dbReference type="ARBA" id="ARBA00022554"/>
    </source>
</evidence>
<dbReference type="Proteomes" id="UP000277580">
    <property type="component" value="Unassembled WGS sequence"/>
</dbReference>
<keyword evidence="13" id="KW-0456">Lyase</keyword>
<keyword evidence="12" id="KW-0325">Glycoprotein</keyword>
<evidence type="ECO:0000256" key="17">
    <source>
        <dbReference type="RuleBase" id="RU004328"/>
    </source>
</evidence>
<dbReference type="PROSITE" id="PS00531">
    <property type="entry name" value="RNASE_T2_2"/>
    <property type="match status" value="1"/>
</dbReference>
<dbReference type="GO" id="GO:0006401">
    <property type="term" value="P:RNA catabolic process"/>
    <property type="evidence" value="ECO:0007669"/>
    <property type="project" value="TreeGrafter"/>
</dbReference>
<dbReference type="InterPro" id="IPR033130">
    <property type="entry name" value="RNase_T2_His_AS_2"/>
</dbReference>
<keyword evidence="21" id="KW-1185">Reference proteome</keyword>
<dbReference type="InParanoid" id="A0A3N4KGS3"/>
<feature type="active site" evidence="16">
    <location>
        <position position="133"/>
    </location>
</feature>
<dbReference type="GO" id="GO:0005775">
    <property type="term" value="C:vacuolar lumen"/>
    <property type="evidence" value="ECO:0007669"/>
    <property type="project" value="UniProtKB-SubCell"/>
</dbReference>
<dbReference type="Gene3D" id="3.90.730.10">
    <property type="entry name" value="Ribonuclease T2-like"/>
    <property type="match status" value="1"/>
</dbReference>
<feature type="active site" evidence="16">
    <location>
        <position position="137"/>
    </location>
</feature>
<gene>
    <name evidence="20" type="ORF">P167DRAFT_492121</name>
</gene>
<dbReference type="EMBL" id="ML119149">
    <property type="protein sequence ID" value="RPB09744.1"/>
    <property type="molecule type" value="Genomic_DNA"/>
</dbReference>
<proteinExistence type="inferred from homology"/>
<feature type="signal peptide" evidence="18">
    <location>
        <begin position="1"/>
        <end position="22"/>
    </location>
</feature>
<evidence type="ECO:0000256" key="16">
    <source>
        <dbReference type="PIRSR" id="PIRSR633697-1"/>
    </source>
</evidence>
<evidence type="ECO:0000256" key="13">
    <source>
        <dbReference type="ARBA" id="ARBA00023239"/>
    </source>
</evidence>
<evidence type="ECO:0000313" key="21">
    <source>
        <dbReference type="Proteomes" id="UP000277580"/>
    </source>
</evidence>
<evidence type="ECO:0000256" key="1">
    <source>
        <dbReference type="ARBA" id="ARBA00004410"/>
    </source>
</evidence>
<dbReference type="GO" id="GO:0003723">
    <property type="term" value="F:RNA binding"/>
    <property type="evidence" value="ECO:0007669"/>
    <property type="project" value="InterPro"/>
</dbReference>
<feature type="active site" evidence="16">
    <location>
        <position position="75"/>
    </location>
</feature>
<evidence type="ECO:0000256" key="15">
    <source>
        <dbReference type="ARBA" id="ARBA00071169"/>
    </source>
</evidence>
<comment type="similarity">
    <text evidence="3 17">Belongs to the RNase T2 family.</text>
</comment>
<dbReference type="FunFam" id="3.90.730.10:FF:000004">
    <property type="entry name" value="Ribonuclease T2-like"/>
    <property type="match status" value="1"/>
</dbReference>
<dbReference type="InterPro" id="IPR036430">
    <property type="entry name" value="RNase_T2-like_sf"/>
</dbReference>
<evidence type="ECO:0000256" key="4">
    <source>
        <dbReference type="ARBA" id="ARBA00012571"/>
    </source>
</evidence>
<feature type="domain" description="RNase T2-like C-terminal" evidence="19">
    <location>
        <begin position="283"/>
        <end position="354"/>
    </location>
</feature>
<evidence type="ECO:0000256" key="8">
    <source>
        <dbReference type="ARBA" id="ARBA00022729"/>
    </source>
</evidence>
<evidence type="ECO:0000256" key="2">
    <source>
        <dbReference type="ARBA" id="ARBA00004496"/>
    </source>
</evidence>
<keyword evidence="9" id="KW-0255">Endonuclease</keyword>
<keyword evidence="6" id="KW-0926">Vacuole</keyword>
<dbReference type="OrthoDB" id="435754at2759"/>
<evidence type="ECO:0000256" key="18">
    <source>
        <dbReference type="SAM" id="SignalP"/>
    </source>
</evidence>
<evidence type="ECO:0000256" key="9">
    <source>
        <dbReference type="ARBA" id="ARBA00022759"/>
    </source>
</evidence>
<evidence type="ECO:0000256" key="5">
    <source>
        <dbReference type="ARBA" id="ARBA00022490"/>
    </source>
</evidence>
<keyword evidence="5" id="KW-0963">Cytoplasm</keyword>
<evidence type="ECO:0000313" key="20">
    <source>
        <dbReference type="EMBL" id="RPB09744.1"/>
    </source>
</evidence>
<evidence type="ECO:0000259" key="19">
    <source>
        <dbReference type="Pfam" id="PF25488"/>
    </source>
</evidence>
<dbReference type="EC" id="4.6.1.19" evidence="4"/>
<dbReference type="PANTHER" id="PTHR11240">
    <property type="entry name" value="RIBONUCLEASE T2"/>
    <property type="match status" value="1"/>
</dbReference>
<protein>
    <recommendedName>
        <fullName evidence="15">Ribonuclease T2-like</fullName>
        <ecNumber evidence="4">4.6.1.19</ecNumber>
    </recommendedName>
</protein>
<dbReference type="InterPro" id="IPR033697">
    <property type="entry name" value="Ribonuclease_T2_eukaryotic"/>
</dbReference>
<dbReference type="CDD" id="cd01061">
    <property type="entry name" value="RNase_T2_euk"/>
    <property type="match status" value="1"/>
</dbReference>
<organism evidence="20 21">
    <name type="scientific">Morchella conica CCBAS932</name>
    <dbReference type="NCBI Taxonomy" id="1392247"/>
    <lineage>
        <taxon>Eukaryota</taxon>
        <taxon>Fungi</taxon>
        <taxon>Dikarya</taxon>
        <taxon>Ascomycota</taxon>
        <taxon>Pezizomycotina</taxon>
        <taxon>Pezizomycetes</taxon>
        <taxon>Pezizales</taxon>
        <taxon>Morchellaceae</taxon>
        <taxon>Morchella</taxon>
    </lineage>
</organism>
<dbReference type="InterPro" id="IPR018188">
    <property type="entry name" value="RNase_T2_His_AS_1"/>
</dbReference>
<dbReference type="SUPFAM" id="SSF55895">
    <property type="entry name" value="Ribonuclease Rh-like"/>
    <property type="match status" value="1"/>
</dbReference>
<accession>A0A3N4KGS3</accession>
<dbReference type="STRING" id="1392247.A0A3N4KGS3"/>
<dbReference type="PROSITE" id="PS00530">
    <property type="entry name" value="RNASE_T2_1"/>
    <property type="match status" value="1"/>
</dbReference>
<keyword evidence="10" id="KW-0378">Hydrolase</keyword>
<keyword evidence="7" id="KW-0540">Nuclease</keyword>
<evidence type="ECO:0000256" key="12">
    <source>
        <dbReference type="ARBA" id="ARBA00023180"/>
    </source>
</evidence>
<dbReference type="InterPro" id="IPR057328">
    <property type="entry name" value="RNaseT2L_C"/>
</dbReference>
<reference evidence="20 21" key="1">
    <citation type="journal article" date="2018" name="Nat. Ecol. Evol.">
        <title>Pezizomycetes genomes reveal the molecular basis of ectomycorrhizal truffle lifestyle.</title>
        <authorList>
            <person name="Murat C."/>
            <person name="Payen T."/>
            <person name="Noel B."/>
            <person name="Kuo A."/>
            <person name="Morin E."/>
            <person name="Chen J."/>
            <person name="Kohler A."/>
            <person name="Krizsan K."/>
            <person name="Balestrini R."/>
            <person name="Da Silva C."/>
            <person name="Montanini B."/>
            <person name="Hainaut M."/>
            <person name="Levati E."/>
            <person name="Barry K.W."/>
            <person name="Belfiori B."/>
            <person name="Cichocki N."/>
            <person name="Clum A."/>
            <person name="Dockter R.B."/>
            <person name="Fauchery L."/>
            <person name="Guy J."/>
            <person name="Iotti M."/>
            <person name="Le Tacon F."/>
            <person name="Lindquist E.A."/>
            <person name="Lipzen A."/>
            <person name="Malagnac F."/>
            <person name="Mello A."/>
            <person name="Molinier V."/>
            <person name="Miyauchi S."/>
            <person name="Poulain J."/>
            <person name="Riccioni C."/>
            <person name="Rubini A."/>
            <person name="Sitrit Y."/>
            <person name="Splivallo R."/>
            <person name="Traeger S."/>
            <person name="Wang M."/>
            <person name="Zifcakova L."/>
            <person name="Wipf D."/>
            <person name="Zambonelli A."/>
            <person name="Paolocci F."/>
            <person name="Nowrousian M."/>
            <person name="Ottonello S."/>
            <person name="Baldrian P."/>
            <person name="Spatafora J.W."/>
            <person name="Henrissat B."/>
            <person name="Nagy L.G."/>
            <person name="Aury J.M."/>
            <person name="Wincker P."/>
            <person name="Grigoriev I.V."/>
            <person name="Bonfante P."/>
            <person name="Martin F.M."/>
        </authorList>
    </citation>
    <scope>NUCLEOTIDE SEQUENCE [LARGE SCALE GENOMIC DNA]</scope>
    <source>
        <strain evidence="20 21">CCBAS932</strain>
    </source>
</reference>
<dbReference type="Pfam" id="PF25488">
    <property type="entry name" value="RNaseT2L_C"/>
    <property type="match status" value="1"/>
</dbReference>
<sequence length="355" mass="36741">MSFSRFAKVALGSVLVTLGVNAGTPLSCTNTQISCKNTTAVADSCCFNSPGGQLLLTQFWDTDPVTGPVDSWTIHGLWPDKCDGTYDANCDSSRAYTGIAGILTAAGQTSLLSYMQTYWKDYNGDDESFWEHEWSKHGTCINTLNPSCYTGYTAKEELVNFFEVTVQLFKGLDTYKTLTAAGITPSTSKTYTSAEIQAALKAATGHTVTLGCSNGALNEVWYHFNVKGSVSTGEFIATEPDGTKSTCAASGVKYLPKSGATTSPTTSPTKTSSAAVPTGTGIFSGSGYLNAIIGGAIKGCIIGAGTWYTTGTCASFTAAASGSGFTLSSSKGACAIVNGALSCASGNTATVFTVC</sequence>
<dbReference type="GO" id="GO:0016787">
    <property type="term" value="F:hydrolase activity"/>
    <property type="evidence" value="ECO:0007669"/>
    <property type="project" value="UniProtKB-KW"/>
</dbReference>
<dbReference type="FunCoup" id="A0A3N4KGS3">
    <property type="interactions" value="140"/>
</dbReference>
<keyword evidence="11" id="KW-1015">Disulfide bond</keyword>
<feature type="chain" id="PRO_5018087930" description="Ribonuclease T2-like" evidence="18">
    <location>
        <begin position="23"/>
        <end position="355"/>
    </location>
</feature>